<feature type="signal peptide" evidence="1">
    <location>
        <begin position="1"/>
        <end position="18"/>
    </location>
</feature>
<dbReference type="PROSITE" id="PS51257">
    <property type="entry name" value="PROKAR_LIPOPROTEIN"/>
    <property type="match status" value="1"/>
</dbReference>
<dbReference type="Proteomes" id="UP001143545">
    <property type="component" value="Unassembled WGS sequence"/>
</dbReference>
<evidence type="ECO:0000256" key="1">
    <source>
        <dbReference type="SAM" id="SignalP"/>
    </source>
</evidence>
<feature type="chain" id="PRO_5040776481" description="DUF4252 domain-containing protein" evidence="1">
    <location>
        <begin position="19"/>
        <end position="154"/>
    </location>
</feature>
<evidence type="ECO:0000313" key="3">
    <source>
        <dbReference type="Proteomes" id="UP001143545"/>
    </source>
</evidence>
<dbReference type="AlphaFoldDB" id="A0A9W6ET53"/>
<gene>
    <name evidence="2" type="ORF">NBRC110019_01940</name>
</gene>
<reference evidence="2" key="1">
    <citation type="submission" date="2022-07" db="EMBL/GenBank/DDBJ databases">
        <title>Taxonomy of Novel Oxalotrophic and Methylotrophic Bacteria.</title>
        <authorList>
            <person name="Sahin N."/>
            <person name="Tani A."/>
        </authorList>
    </citation>
    <scope>NUCLEOTIDE SEQUENCE</scope>
    <source>
        <strain evidence="2">AM327</strain>
    </source>
</reference>
<evidence type="ECO:0000313" key="2">
    <source>
        <dbReference type="EMBL" id="GLB51155.1"/>
    </source>
</evidence>
<keyword evidence="3" id="KW-1185">Reference proteome</keyword>
<name>A0A9W6ET53_9FLAO</name>
<dbReference type="RefSeq" id="WP_281751407.1">
    <property type="nucleotide sequence ID" value="NZ_BRVP01000001.1"/>
</dbReference>
<accession>A0A9W6ET53</accession>
<protein>
    <recommendedName>
        <fullName evidence="4">DUF4252 domain-containing protein</fullName>
    </recommendedName>
</protein>
<sequence>MKKVLLLMVSLFVLVACGTKTPYQTFRNENKEAIDFSLNVSSFIGDSIVEKAYVNDLKRVVSGIRKYRVVVAKSNTSELNIRFKKLVNSKTYEQLAGFSNNGGSVELYFYKKGGKIKEAVCKIKNNDNFVVLSAEGNLKIKDLGKLVEEIISAN</sequence>
<dbReference type="InterPro" id="IPR025348">
    <property type="entry name" value="DUF4252"/>
</dbReference>
<dbReference type="Pfam" id="PF14060">
    <property type="entry name" value="DUF4252"/>
    <property type="match status" value="1"/>
</dbReference>
<evidence type="ECO:0008006" key="4">
    <source>
        <dbReference type="Google" id="ProtNLM"/>
    </source>
</evidence>
<organism evidence="2 3">
    <name type="scientific">Neptunitalea chrysea</name>
    <dbReference type="NCBI Taxonomy" id="1647581"/>
    <lineage>
        <taxon>Bacteria</taxon>
        <taxon>Pseudomonadati</taxon>
        <taxon>Bacteroidota</taxon>
        <taxon>Flavobacteriia</taxon>
        <taxon>Flavobacteriales</taxon>
        <taxon>Flavobacteriaceae</taxon>
        <taxon>Neptunitalea</taxon>
    </lineage>
</organism>
<keyword evidence="1" id="KW-0732">Signal</keyword>
<comment type="caution">
    <text evidence="2">The sequence shown here is derived from an EMBL/GenBank/DDBJ whole genome shotgun (WGS) entry which is preliminary data.</text>
</comment>
<dbReference type="EMBL" id="BRVP01000001">
    <property type="protein sequence ID" value="GLB51155.1"/>
    <property type="molecule type" value="Genomic_DNA"/>
</dbReference>
<proteinExistence type="predicted"/>